<keyword evidence="1 2" id="KW-0732">Signal</keyword>
<dbReference type="EMBL" id="BMGK01000007">
    <property type="protein sequence ID" value="GGD95363.1"/>
    <property type="molecule type" value="Genomic_DNA"/>
</dbReference>
<proteinExistence type="predicted"/>
<comment type="caution">
    <text evidence="4">The sequence shown here is derived from an EMBL/GenBank/DDBJ whole genome shotgun (WGS) entry which is preliminary data.</text>
</comment>
<feature type="domain" description="Secretion system C-terminal sorting" evidence="3">
    <location>
        <begin position="215"/>
        <end position="284"/>
    </location>
</feature>
<keyword evidence="5" id="KW-1185">Reference proteome</keyword>
<name>A0A8J2YAZ6_9FLAO</name>
<evidence type="ECO:0000313" key="5">
    <source>
        <dbReference type="Proteomes" id="UP000652231"/>
    </source>
</evidence>
<accession>A0A8J2YAZ6</accession>
<reference evidence="4" key="1">
    <citation type="journal article" date="2014" name="Int. J. Syst. Evol. Microbiol.">
        <title>Complete genome sequence of Corynebacterium casei LMG S-19264T (=DSM 44701T), isolated from a smear-ripened cheese.</title>
        <authorList>
            <consortium name="US DOE Joint Genome Institute (JGI-PGF)"/>
            <person name="Walter F."/>
            <person name="Albersmeier A."/>
            <person name="Kalinowski J."/>
            <person name="Ruckert C."/>
        </authorList>
    </citation>
    <scope>NUCLEOTIDE SEQUENCE</scope>
    <source>
        <strain evidence="4">CGMCC 1.12924</strain>
    </source>
</reference>
<gene>
    <name evidence="4" type="ORF">GCM10011312_18790</name>
</gene>
<dbReference type="Proteomes" id="UP000652231">
    <property type="component" value="Unassembled WGS sequence"/>
</dbReference>
<sequence length="286" mass="31021">MKKITLFSFLFAFAFMAAQTTVTVDGSAEHIGYANVFETPANGGGFVFGSPWGVADIKTVVDPGSNTVTLFPNFNTYGDNPNDPFWVDQSTGLGNKVFEGNTFVENTTDLIGQEVTFEGTVEDFTLDTDYVVKAFIKVFNADFSVLKEESVVLTEAGDFSLTYSNVEAEDTTLQYGFAVTGLNANPDDESTLGNVVVGPINLSTSDFGLFSIVAFPNPAYESWTISNKSLSSFTLNLYDINGKLISAFENNASQDLTIDASNLKAGIYFANIISQRNTNTIKLIKK</sequence>
<evidence type="ECO:0000256" key="2">
    <source>
        <dbReference type="SAM" id="SignalP"/>
    </source>
</evidence>
<dbReference type="Pfam" id="PF18962">
    <property type="entry name" value="Por_Secre_tail"/>
    <property type="match status" value="1"/>
</dbReference>
<organism evidence="4 5">
    <name type="scientific">Planktosalinus lacus</name>
    <dbReference type="NCBI Taxonomy" id="1526573"/>
    <lineage>
        <taxon>Bacteria</taxon>
        <taxon>Pseudomonadati</taxon>
        <taxon>Bacteroidota</taxon>
        <taxon>Flavobacteriia</taxon>
        <taxon>Flavobacteriales</taxon>
        <taxon>Flavobacteriaceae</taxon>
        <taxon>Planktosalinus</taxon>
    </lineage>
</organism>
<evidence type="ECO:0000259" key="3">
    <source>
        <dbReference type="Pfam" id="PF18962"/>
    </source>
</evidence>
<feature type="chain" id="PRO_5035170890" description="Secretion system C-terminal sorting domain-containing protein" evidence="2">
    <location>
        <begin position="18"/>
        <end position="286"/>
    </location>
</feature>
<dbReference type="AlphaFoldDB" id="A0A8J2YAZ6"/>
<dbReference type="InterPro" id="IPR026444">
    <property type="entry name" value="Secre_tail"/>
</dbReference>
<reference evidence="4" key="2">
    <citation type="submission" date="2020-09" db="EMBL/GenBank/DDBJ databases">
        <authorList>
            <person name="Sun Q."/>
            <person name="Zhou Y."/>
        </authorList>
    </citation>
    <scope>NUCLEOTIDE SEQUENCE</scope>
    <source>
        <strain evidence="4">CGMCC 1.12924</strain>
    </source>
</reference>
<evidence type="ECO:0000313" key="4">
    <source>
        <dbReference type="EMBL" id="GGD95363.1"/>
    </source>
</evidence>
<protein>
    <recommendedName>
        <fullName evidence="3">Secretion system C-terminal sorting domain-containing protein</fullName>
    </recommendedName>
</protein>
<dbReference type="NCBIfam" id="TIGR04183">
    <property type="entry name" value="Por_Secre_tail"/>
    <property type="match status" value="1"/>
</dbReference>
<feature type="signal peptide" evidence="2">
    <location>
        <begin position="1"/>
        <end position="17"/>
    </location>
</feature>
<evidence type="ECO:0000256" key="1">
    <source>
        <dbReference type="ARBA" id="ARBA00022729"/>
    </source>
</evidence>
<dbReference type="RefSeq" id="WP_188441864.1">
    <property type="nucleotide sequence ID" value="NZ_BMGK01000007.1"/>
</dbReference>